<dbReference type="InterPro" id="IPR009057">
    <property type="entry name" value="Homeodomain-like_sf"/>
</dbReference>
<name>A0A9W6L472_9PSEU</name>
<dbReference type="AlphaFoldDB" id="A0A9W6L472"/>
<dbReference type="PROSITE" id="PS50977">
    <property type="entry name" value="HTH_TETR_2"/>
    <property type="match status" value="1"/>
</dbReference>
<dbReference type="Gene3D" id="1.10.357.10">
    <property type="entry name" value="Tetracycline Repressor, domain 2"/>
    <property type="match status" value="1"/>
</dbReference>
<dbReference type="InterPro" id="IPR025996">
    <property type="entry name" value="MT1864/Rv1816-like_C"/>
</dbReference>
<evidence type="ECO:0000256" key="3">
    <source>
        <dbReference type="ARBA" id="ARBA00023163"/>
    </source>
</evidence>
<dbReference type="Pfam" id="PF13305">
    <property type="entry name" value="TetR_C_33"/>
    <property type="match status" value="1"/>
</dbReference>
<dbReference type="PANTHER" id="PTHR30055">
    <property type="entry name" value="HTH-TYPE TRANSCRIPTIONAL REGULATOR RUTR"/>
    <property type="match status" value="1"/>
</dbReference>
<keyword evidence="1" id="KW-0805">Transcription regulation</keyword>
<dbReference type="GO" id="GO:0003700">
    <property type="term" value="F:DNA-binding transcription factor activity"/>
    <property type="evidence" value="ECO:0007669"/>
    <property type="project" value="TreeGrafter"/>
</dbReference>
<protein>
    <submittedName>
        <fullName evidence="6">TetR family transcriptional regulator</fullName>
    </submittedName>
</protein>
<keyword evidence="7" id="KW-1185">Reference proteome</keyword>
<feature type="DNA-binding region" description="H-T-H motif" evidence="4">
    <location>
        <begin position="40"/>
        <end position="59"/>
    </location>
</feature>
<dbReference type="PANTHER" id="PTHR30055:SF243">
    <property type="entry name" value="HTH-TYPE TRANSCRIPTIONAL REGULATOR RV1816"/>
    <property type="match status" value="1"/>
</dbReference>
<gene>
    <name evidence="6" type="ORF">GCM10017577_19350</name>
</gene>
<dbReference type="InterPro" id="IPR036271">
    <property type="entry name" value="Tet_transcr_reg_TetR-rel_C_sf"/>
</dbReference>
<keyword evidence="2 4" id="KW-0238">DNA-binding</keyword>
<proteinExistence type="predicted"/>
<reference evidence="6" key="2">
    <citation type="submission" date="2023-01" db="EMBL/GenBank/DDBJ databases">
        <authorList>
            <person name="Sun Q."/>
            <person name="Evtushenko L."/>
        </authorList>
    </citation>
    <scope>NUCLEOTIDE SEQUENCE</scope>
    <source>
        <strain evidence="6">VKM Ac-1069</strain>
    </source>
</reference>
<organism evidence="6 7">
    <name type="scientific">Pseudonocardia halophobica</name>
    <dbReference type="NCBI Taxonomy" id="29401"/>
    <lineage>
        <taxon>Bacteria</taxon>
        <taxon>Bacillati</taxon>
        <taxon>Actinomycetota</taxon>
        <taxon>Actinomycetes</taxon>
        <taxon>Pseudonocardiales</taxon>
        <taxon>Pseudonocardiaceae</taxon>
        <taxon>Pseudonocardia</taxon>
    </lineage>
</organism>
<keyword evidence="3" id="KW-0804">Transcription</keyword>
<dbReference type="RefSeq" id="WP_051737276.1">
    <property type="nucleotide sequence ID" value="NZ_BAAAUZ010000079.1"/>
</dbReference>
<evidence type="ECO:0000256" key="2">
    <source>
        <dbReference type="ARBA" id="ARBA00023125"/>
    </source>
</evidence>
<evidence type="ECO:0000259" key="5">
    <source>
        <dbReference type="PROSITE" id="PS50977"/>
    </source>
</evidence>
<evidence type="ECO:0000256" key="1">
    <source>
        <dbReference type="ARBA" id="ARBA00023015"/>
    </source>
</evidence>
<accession>A0A9W6L472</accession>
<comment type="caution">
    <text evidence="6">The sequence shown here is derived from an EMBL/GenBank/DDBJ whole genome shotgun (WGS) entry which is preliminary data.</text>
</comment>
<feature type="domain" description="HTH tetR-type" evidence="5">
    <location>
        <begin position="17"/>
        <end position="77"/>
    </location>
</feature>
<dbReference type="SUPFAM" id="SSF46689">
    <property type="entry name" value="Homeodomain-like"/>
    <property type="match status" value="1"/>
</dbReference>
<dbReference type="Proteomes" id="UP001143463">
    <property type="component" value="Unassembled WGS sequence"/>
</dbReference>
<dbReference type="GO" id="GO:0000976">
    <property type="term" value="F:transcription cis-regulatory region binding"/>
    <property type="evidence" value="ECO:0007669"/>
    <property type="project" value="TreeGrafter"/>
</dbReference>
<sequence>MTSPRSAPRTARERVRAQLTAEIVDVARTHLATSGAAALSLRAVARELGMVSSAVYRYFPSRDDLLTTLIVEGYDALGEAAELAEAAVAREDLLGRWHAACTAARSWALAHPHEYALLYGSPVPGYSAPQDTTGPAGRVALVLAGVLRDGIASGAVTPPPGDDDATIHPGLLDELGLPEGTGLGGRLVLAWSGLFGAIGFELFGHTHNVVVAHEEHFHALSTRLAAEVGLPARSSGAEGCRSMIIET</sequence>
<dbReference type="InterPro" id="IPR001647">
    <property type="entry name" value="HTH_TetR"/>
</dbReference>
<evidence type="ECO:0000256" key="4">
    <source>
        <dbReference type="PROSITE-ProRule" id="PRU00335"/>
    </source>
</evidence>
<dbReference type="SUPFAM" id="SSF48498">
    <property type="entry name" value="Tetracyclin repressor-like, C-terminal domain"/>
    <property type="match status" value="1"/>
</dbReference>
<evidence type="ECO:0000313" key="7">
    <source>
        <dbReference type="Proteomes" id="UP001143463"/>
    </source>
</evidence>
<dbReference type="EMBL" id="BSFQ01000006">
    <property type="protein sequence ID" value="GLL10794.1"/>
    <property type="molecule type" value="Genomic_DNA"/>
</dbReference>
<evidence type="ECO:0000313" key="6">
    <source>
        <dbReference type="EMBL" id="GLL10794.1"/>
    </source>
</evidence>
<dbReference type="InterPro" id="IPR050109">
    <property type="entry name" value="HTH-type_TetR-like_transc_reg"/>
</dbReference>
<dbReference type="Pfam" id="PF00440">
    <property type="entry name" value="TetR_N"/>
    <property type="match status" value="1"/>
</dbReference>
<reference evidence="6" key="1">
    <citation type="journal article" date="2014" name="Int. J. Syst. Evol. Microbiol.">
        <title>Complete genome sequence of Corynebacterium casei LMG S-19264T (=DSM 44701T), isolated from a smear-ripened cheese.</title>
        <authorList>
            <consortium name="US DOE Joint Genome Institute (JGI-PGF)"/>
            <person name="Walter F."/>
            <person name="Albersmeier A."/>
            <person name="Kalinowski J."/>
            <person name="Ruckert C."/>
        </authorList>
    </citation>
    <scope>NUCLEOTIDE SEQUENCE</scope>
    <source>
        <strain evidence="6">VKM Ac-1069</strain>
    </source>
</reference>